<dbReference type="EMBL" id="FNFP01000006">
    <property type="protein sequence ID" value="SDL00321.1"/>
    <property type="molecule type" value="Genomic_DNA"/>
</dbReference>
<dbReference type="InterPro" id="IPR036271">
    <property type="entry name" value="Tet_transcr_reg_TetR-rel_C_sf"/>
</dbReference>
<dbReference type="PANTHER" id="PTHR43479">
    <property type="entry name" value="ACREF/ENVCD OPERON REPRESSOR-RELATED"/>
    <property type="match status" value="1"/>
</dbReference>
<dbReference type="PANTHER" id="PTHR43479:SF11">
    <property type="entry name" value="ACREF_ENVCD OPERON REPRESSOR-RELATED"/>
    <property type="match status" value="1"/>
</dbReference>
<reference evidence="4 5" key="1">
    <citation type="submission" date="2016-10" db="EMBL/GenBank/DDBJ databases">
        <authorList>
            <person name="de Groot N.N."/>
        </authorList>
    </citation>
    <scope>NUCLEOTIDE SEQUENCE [LARGE SCALE GENOMIC DNA]</scope>
    <source>
        <strain evidence="4 5">DSM 18346</strain>
    </source>
</reference>
<dbReference type="SUPFAM" id="SSF48498">
    <property type="entry name" value="Tetracyclin repressor-like, C-terminal domain"/>
    <property type="match status" value="1"/>
</dbReference>
<evidence type="ECO:0000256" key="1">
    <source>
        <dbReference type="ARBA" id="ARBA00023125"/>
    </source>
</evidence>
<dbReference type="Gene3D" id="1.10.357.10">
    <property type="entry name" value="Tetracycline Repressor, domain 2"/>
    <property type="match status" value="1"/>
</dbReference>
<dbReference type="InterPro" id="IPR050624">
    <property type="entry name" value="HTH-type_Tx_Regulator"/>
</dbReference>
<dbReference type="SUPFAM" id="SSF46689">
    <property type="entry name" value="Homeodomain-like"/>
    <property type="match status" value="1"/>
</dbReference>
<accession>A0A1G9GI14</accession>
<sequence>MVNNSIAKKNNKTKEAIDNSVKYLINQHGIDNLTIKQICEHAEVSRTNFYYYYKNKDEAVLERFNYIDEYFATIVKPNLTSSNLSENLVLYANYYMKFILKFNVDYCKQIYICQIKYSNSKITSYERPVYKILIDLFDRFKSSNENLKNENSCYLADSFLTIIRGITFNWLICNGNFNLELTGEKLIKIFLNGLL</sequence>
<dbReference type="Pfam" id="PF00440">
    <property type="entry name" value="TetR_N"/>
    <property type="match status" value="1"/>
</dbReference>
<dbReference type="Proteomes" id="UP000198718">
    <property type="component" value="Unassembled WGS sequence"/>
</dbReference>
<dbReference type="InterPro" id="IPR009057">
    <property type="entry name" value="Homeodomain-like_sf"/>
</dbReference>
<dbReference type="STRING" id="393762.SAMN05660472_02429"/>
<dbReference type="PROSITE" id="PS50977">
    <property type="entry name" value="HTH_TETR_2"/>
    <property type="match status" value="1"/>
</dbReference>
<evidence type="ECO:0000313" key="5">
    <source>
        <dbReference type="Proteomes" id="UP000198718"/>
    </source>
</evidence>
<evidence type="ECO:0000259" key="3">
    <source>
        <dbReference type="PROSITE" id="PS50977"/>
    </source>
</evidence>
<evidence type="ECO:0000256" key="2">
    <source>
        <dbReference type="PROSITE-ProRule" id="PRU00335"/>
    </source>
</evidence>
<feature type="domain" description="HTH tetR-type" evidence="3">
    <location>
        <begin position="11"/>
        <end position="71"/>
    </location>
</feature>
<keyword evidence="1 2" id="KW-0238">DNA-binding</keyword>
<dbReference type="InterPro" id="IPR001647">
    <property type="entry name" value="HTH_TetR"/>
</dbReference>
<dbReference type="RefSeq" id="WP_176762160.1">
    <property type="nucleotide sequence ID" value="NZ_FNFP01000006.1"/>
</dbReference>
<proteinExistence type="predicted"/>
<protein>
    <submittedName>
        <fullName evidence="4">Transcriptional regulator, TetR family</fullName>
    </submittedName>
</protein>
<evidence type="ECO:0000313" key="4">
    <source>
        <dbReference type="EMBL" id="SDL00321.1"/>
    </source>
</evidence>
<keyword evidence="5" id="KW-1185">Reference proteome</keyword>
<dbReference type="AlphaFoldDB" id="A0A1G9GI14"/>
<gene>
    <name evidence="4" type="ORF">SAMN05660472_02429</name>
</gene>
<feature type="DNA-binding region" description="H-T-H motif" evidence="2">
    <location>
        <begin position="34"/>
        <end position="53"/>
    </location>
</feature>
<organism evidence="4 5">
    <name type="scientific">Natronincola ferrireducens</name>
    <dbReference type="NCBI Taxonomy" id="393762"/>
    <lineage>
        <taxon>Bacteria</taxon>
        <taxon>Bacillati</taxon>
        <taxon>Bacillota</taxon>
        <taxon>Clostridia</taxon>
        <taxon>Peptostreptococcales</taxon>
        <taxon>Natronincolaceae</taxon>
        <taxon>Natronincola</taxon>
    </lineage>
</organism>
<name>A0A1G9GI14_9FIRM</name>
<dbReference type="GO" id="GO:0003677">
    <property type="term" value="F:DNA binding"/>
    <property type="evidence" value="ECO:0007669"/>
    <property type="project" value="UniProtKB-UniRule"/>
</dbReference>